<organism evidence="2 3">
    <name type="scientific">Stegodyphus mimosarum</name>
    <name type="common">African social velvet spider</name>
    <dbReference type="NCBI Taxonomy" id="407821"/>
    <lineage>
        <taxon>Eukaryota</taxon>
        <taxon>Metazoa</taxon>
        <taxon>Ecdysozoa</taxon>
        <taxon>Arthropoda</taxon>
        <taxon>Chelicerata</taxon>
        <taxon>Arachnida</taxon>
        <taxon>Araneae</taxon>
        <taxon>Araneomorphae</taxon>
        <taxon>Entelegynae</taxon>
        <taxon>Eresoidea</taxon>
        <taxon>Eresidae</taxon>
        <taxon>Stegodyphus</taxon>
    </lineage>
</organism>
<evidence type="ECO:0000313" key="3">
    <source>
        <dbReference type="Proteomes" id="UP000054359"/>
    </source>
</evidence>
<keyword evidence="1" id="KW-1133">Transmembrane helix</keyword>
<keyword evidence="3" id="KW-1185">Reference proteome</keyword>
<keyword evidence="1" id="KW-0812">Transmembrane</keyword>
<proteinExistence type="predicted"/>
<sequence>MEYCLRKVYQTSTLSQKIRQRQEKLNNWYFLKIRLLIYILCVLYNLQST</sequence>
<feature type="transmembrane region" description="Helical" evidence="1">
    <location>
        <begin position="27"/>
        <end position="46"/>
    </location>
</feature>
<evidence type="ECO:0000256" key="1">
    <source>
        <dbReference type="SAM" id="Phobius"/>
    </source>
</evidence>
<keyword evidence="1" id="KW-0472">Membrane</keyword>
<dbReference type="EMBL" id="KK114828">
    <property type="protein sequence ID" value="KFM63434.1"/>
    <property type="molecule type" value="Genomic_DNA"/>
</dbReference>
<gene>
    <name evidence="2" type="ORF">X975_22141</name>
</gene>
<accession>A0A087TE95</accession>
<evidence type="ECO:0000313" key="2">
    <source>
        <dbReference type="EMBL" id="KFM63434.1"/>
    </source>
</evidence>
<name>A0A087TE95_STEMI</name>
<reference evidence="2 3" key="1">
    <citation type="submission" date="2013-11" db="EMBL/GenBank/DDBJ databases">
        <title>Genome sequencing of Stegodyphus mimosarum.</title>
        <authorList>
            <person name="Bechsgaard J."/>
        </authorList>
    </citation>
    <scope>NUCLEOTIDE SEQUENCE [LARGE SCALE GENOMIC DNA]</scope>
</reference>
<dbReference type="AlphaFoldDB" id="A0A087TE95"/>
<protein>
    <submittedName>
        <fullName evidence="2">Uncharacterized protein</fullName>
    </submittedName>
</protein>
<dbReference type="Proteomes" id="UP000054359">
    <property type="component" value="Unassembled WGS sequence"/>
</dbReference>
<feature type="non-terminal residue" evidence="2">
    <location>
        <position position="49"/>
    </location>
</feature>